<dbReference type="EMBL" id="NXNG01000001">
    <property type="protein sequence ID" value="PWT26944.1"/>
    <property type="molecule type" value="Genomic_DNA"/>
</dbReference>
<sequence>MMIMRSNMSEENKKWYNLIHAPLLTAVVTSSLIVTFISAYQKDGIYSYYNYDYKTPLLSLAMRGIADGATPFYVTDDFIEMTQTHDAEYYLDVTRGSIKDGGSDSAGLSNDNANGGSGGNNKLVPGSGSSSEDDKKNSADKGSSKENAANNTVAGGSSEAASNTASNTASNAASNKASDAGTEGQSQDDSSEGALSSATGKADASTKDASGTMDSSEEAPIEQFPYMTTTGTVDADYFADALFIGDSRTVGLSEYCEELDAQATFYGKVSLSIYEANNKAFVKSGGSKLTLDQALAGKDFKKVYIMVGINEIGYGSTDGWLNNYIEVIGKIQAACPDAIIYLQAIMHVTAEYDNTKAPNDSINGVINTRSEALKTLADNRRIFYLDINEAFDDEYGNLQADISFDGVHLKAAAYTMWYEYLKTHAAVAAQ</sequence>
<organism evidence="3 4">
    <name type="scientific">Butyrivibrio fibrisolvens</name>
    <dbReference type="NCBI Taxonomy" id="831"/>
    <lineage>
        <taxon>Bacteria</taxon>
        <taxon>Bacillati</taxon>
        <taxon>Bacillota</taxon>
        <taxon>Clostridia</taxon>
        <taxon>Lachnospirales</taxon>
        <taxon>Lachnospiraceae</taxon>
        <taxon>Butyrivibrio</taxon>
    </lineage>
</organism>
<feature type="compositionally biased region" description="Polar residues" evidence="1">
    <location>
        <begin position="183"/>
        <end position="199"/>
    </location>
</feature>
<evidence type="ECO:0000313" key="4">
    <source>
        <dbReference type="Proteomes" id="UP000245488"/>
    </source>
</evidence>
<feature type="compositionally biased region" description="Low complexity" evidence="1">
    <location>
        <begin position="105"/>
        <end position="114"/>
    </location>
</feature>
<evidence type="ECO:0000313" key="3">
    <source>
        <dbReference type="EMBL" id="PWT26944.1"/>
    </source>
</evidence>
<dbReference type="InterPro" id="IPR036514">
    <property type="entry name" value="SGNH_hydro_sf"/>
</dbReference>
<feature type="compositionally biased region" description="Basic and acidic residues" evidence="1">
    <location>
        <begin position="132"/>
        <end position="144"/>
    </location>
</feature>
<feature type="domain" description="SGNH hydrolase-type esterase" evidence="2">
    <location>
        <begin position="243"/>
        <end position="414"/>
    </location>
</feature>
<proteinExistence type="predicted"/>
<evidence type="ECO:0000259" key="2">
    <source>
        <dbReference type="Pfam" id="PF13472"/>
    </source>
</evidence>
<evidence type="ECO:0000256" key="1">
    <source>
        <dbReference type="SAM" id="MobiDB-lite"/>
    </source>
</evidence>
<protein>
    <recommendedName>
        <fullName evidence="2">SGNH hydrolase-type esterase domain-containing protein</fullName>
    </recommendedName>
</protein>
<feature type="compositionally biased region" description="Polar residues" evidence="1">
    <location>
        <begin position="145"/>
        <end position="155"/>
    </location>
</feature>
<gene>
    <name evidence="3" type="ORF">CPT75_07420</name>
</gene>
<dbReference type="AlphaFoldDB" id="A0A317FYZ2"/>
<accession>A0A317FYZ2</accession>
<feature type="compositionally biased region" description="Low complexity" evidence="1">
    <location>
        <begin position="157"/>
        <end position="178"/>
    </location>
</feature>
<name>A0A317FYZ2_BUTFI</name>
<dbReference type="Proteomes" id="UP000245488">
    <property type="component" value="Chromosome"/>
</dbReference>
<dbReference type="Gene3D" id="3.40.50.1110">
    <property type="entry name" value="SGNH hydrolase"/>
    <property type="match status" value="1"/>
</dbReference>
<keyword evidence="4" id="KW-1185">Reference proteome</keyword>
<comment type="caution">
    <text evidence="3">The sequence shown here is derived from an EMBL/GenBank/DDBJ whole genome shotgun (WGS) entry which is preliminary data.</text>
</comment>
<feature type="region of interest" description="Disordered" evidence="1">
    <location>
        <begin position="102"/>
        <end position="224"/>
    </location>
</feature>
<dbReference type="InterPro" id="IPR013830">
    <property type="entry name" value="SGNH_hydro"/>
</dbReference>
<reference evidence="3 4" key="1">
    <citation type="submission" date="2017-09" db="EMBL/GenBank/DDBJ databases">
        <title>High-quality draft genome sequence of Butyrivibrio fibrisolvens INBov1, isolated from cow rumen.</title>
        <authorList>
            <person name="Rodriguez Hernaez J."/>
            <person name="Rivarola M."/>
            <person name="Paniego N."/>
            <person name="Cravero S."/>
            <person name="Ceron Cucchi M."/>
            <person name="Martinez M.C."/>
        </authorList>
    </citation>
    <scope>NUCLEOTIDE SEQUENCE [LARGE SCALE GENOMIC DNA]</scope>
    <source>
        <strain evidence="3 4">INBov1</strain>
    </source>
</reference>
<dbReference type="Pfam" id="PF13472">
    <property type="entry name" value="Lipase_GDSL_2"/>
    <property type="match status" value="1"/>
</dbReference>
<dbReference type="SUPFAM" id="SSF52266">
    <property type="entry name" value="SGNH hydrolase"/>
    <property type="match status" value="1"/>
</dbReference>